<organism evidence="2 3">
    <name type="scientific">Daejeonella rubra</name>
    <dbReference type="NCBI Taxonomy" id="990371"/>
    <lineage>
        <taxon>Bacteria</taxon>
        <taxon>Pseudomonadati</taxon>
        <taxon>Bacteroidota</taxon>
        <taxon>Sphingobacteriia</taxon>
        <taxon>Sphingobacteriales</taxon>
        <taxon>Sphingobacteriaceae</taxon>
        <taxon>Daejeonella</taxon>
    </lineage>
</organism>
<dbReference type="Proteomes" id="UP000199226">
    <property type="component" value="Unassembled WGS sequence"/>
</dbReference>
<evidence type="ECO:0000256" key="1">
    <source>
        <dbReference type="SAM" id="Phobius"/>
    </source>
</evidence>
<protein>
    <recommendedName>
        <fullName evidence="4">DUF4157 domain-containing protein</fullName>
    </recommendedName>
</protein>
<name>A0A1G9VLS3_9SPHI</name>
<keyword evidence="3" id="KW-1185">Reference proteome</keyword>
<dbReference type="EMBL" id="FNHH01000021">
    <property type="protein sequence ID" value="SDM73208.1"/>
    <property type="molecule type" value="Genomic_DNA"/>
</dbReference>
<dbReference type="AlphaFoldDB" id="A0A1G9VLS3"/>
<evidence type="ECO:0008006" key="4">
    <source>
        <dbReference type="Google" id="ProtNLM"/>
    </source>
</evidence>
<proteinExistence type="predicted"/>
<evidence type="ECO:0000313" key="3">
    <source>
        <dbReference type="Proteomes" id="UP000199226"/>
    </source>
</evidence>
<accession>A0A1G9VLS3</accession>
<keyword evidence="1" id="KW-1133">Transmembrane helix</keyword>
<dbReference type="OrthoDB" id="1027344at2"/>
<reference evidence="3" key="1">
    <citation type="submission" date="2016-10" db="EMBL/GenBank/DDBJ databases">
        <authorList>
            <person name="Varghese N."/>
            <person name="Submissions S."/>
        </authorList>
    </citation>
    <scope>NUCLEOTIDE SEQUENCE [LARGE SCALE GENOMIC DNA]</scope>
    <source>
        <strain evidence="3">DSM 24536</strain>
    </source>
</reference>
<dbReference type="STRING" id="990371.SAMN05421813_12144"/>
<keyword evidence="1" id="KW-0472">Membrane</keyword>
<keyword evidence="1" id="KW-0812">Transmembrane</keyword>
<gene>
    <name evidence="2" type="ORF">SAMN05421813_12144</name>
</gene>
<sequence length="95" mass="11971">MAMFPFIFLKTKDLKLDKRIINHELIHIRQQLELLIIPFYLLYFLNYLANWIYYRDHYLAYRNIVFEREAFENDLKPGYLKKRRFASWVNYFRQV</sequence>
<evidence type="ECO:0000313" key="2">
    <source>
        <dbReference type="EMBL" id="SDM73208.1"/>
    </source>
</evidence>
<feature type="transmembrane region" description="Helical" evidence="1">
    <location>
        <begin position="34"/>
        <end position="54"/>
    </location>
</feature>